<dbReference type="AlphaFoldDB" id="A0A9P4GKS0"/>
<gene>
    <name evidence="3" type="ORF">K460DRAFT_364126</name>
</gene>
<dbReference type="GO" id="GO:0016887">
    <property type="term" value="F:ATP hydrolysis activity"/>
    <property type="evidence" value="ECO:0007669"/>
    <property type="project" value="InterPro"/>
</dbReference>
<dbReference type="InterPro" id="IPR003959">
    <property type="entry name" value="ATPase_AAA_core"/>
</dbReference>
<keyword evidence="4" id="KW-1185">Reference proteome</keyword>
<feature type="domain" description="AAA+ ATPase" evidence="2">
    <location>
        <begin position="667"/>
        <end position="784"/>
    </location>
</feature>
<dbReference type="SUPFAM" id="SSF52540">
    <property type="entry name" value="P-loop containing nucleoside triphosphate hydrolases"/>
    <property type="match status" value="1"/>
</dbReference>
<dbReference type="InterPro" id="IPR056599">
    <property type="entry name" value="AAA_lid_fung"/>
</dbReference>
<dbReference type="Pfam" id="PF23232">
    <property type="entry name" value="AAA_lid_13"/>
    <property type="match status" value="1"/>
</dbReference>
<dbReference type="Pfam" id="PF22942">
    <property type="entry name" value="DUF7025"/>
    <property type="match status" value="1"/>
</dbReference>
<dbReference type="EMBL" id="ML976615">
    <property type="protein sequence ID" value="KAF1848143.1"/>
    <property type="molecule type" value="Genomic_DNA"/>
</dbReference>
<dbReference type="SMART" id="SM00382">
    <property type="entry name" value="AAA"/>
    <property type="match status" value="1"/>
</dbReference>
<dbReference type="Pfam" id="PF00004">
    <property type="entry name" value="AAA"/>
    <property type="match status" value="1"/>
</dbReference>
<dbReference type="GO" id="GO:0005524">
    <property type="term" value="F:ATP binding"/>
    <property type="evidence" value="ECO:0007669"/>
    <property type="project" value="InterPro"/>
</dbReference>
<dbReference type="GeneID" id="63850199"/>
<dbReference type="InterPro" id="IPR027417">
    <property type="entry name" value="P-loop_NTPase"/>
</dbReference>
<dbReference type="Proteomes" id="UP000800039">
    <property type="component" value="Unassembled WGS sequence"/>
</dbReference>
<dbReference type="InterPro" id="IPR054289">
    <property type="entry name" value="DUF7025"/>
</dbReference>
<dbReference type="PANTHER" id="PTHR46411">
    <property type="entry name" value="FAMILY ATPASE, PUTATIVE-RELATED"/>
    <property type="match status" value="1"/>
</dbReference>
<feature type="region of interest" description="Disordered" evidence="1">
    <location>
        <begin position="223"/>
        <end position="245"/>
    </location>
</feature>
<proteinExistence type="predicted"/>
<evidence type="ECO:0000256" key="1">
    <source>
        <dbReference type="SAM" id="MobiDB-lite"/>
    </source>
</evidence>
<dbReference type="Gene3D" id="3.40.50.300">
    <property type="entry name" value="P-loop containing nucleotide triphosphate hydrolases"/>
    <property type="match status" value="1"/>
</dbReference>
<dbReference type="InterPro" id="IPR003593">
    <property type="entry name" value="AAA+_ATPase"/>
</dbReference>
<feature type="region of interest" description="Disordered" evidence="1">
    <location>
        <begin position="115"/>
        <end position="150"/>
    </location>
</feature>
<dbReference type="RefSeq" id="XP_040790706.1">
    <property type="nucleotide sequence ID" value="XM_040932948.1"/>
</dbReference>
<organism evidence="3 4">
    <name type="scientific">Cucurbitaria berberidis CBS 394.84</name>
    <dbReference type="NCBI Taxonomy" id="1168544"/>
    <lineage>
        <taxon>Eukaryota</taxon>
        <taxon>Fungi</taxon>
        <taxon>Dikarya</taxon>
        <taxon>Ascomycota</taxon>
        <taxon>Pezizomycotina</taxon>
        <taxon>Dothideomycetes</taxon>
        <taxon>Pleosporomycetidae</taxon>
        <taxon>Pleosporales</taxon>
        <taxon>Pleosporineae</taxon>
        <taxon>Cucurbitariaceae</taxon>
        <taxon>Cucurbitaria</taxon>
    </lineage>
</organism>
<dbReference type="OrthoDB" id="10042665at2759"/>
<protein>
    <recommendedName>
        <fullName evidence="2">AAA+ ATPase domain-containing protein</fullName>
    </recommendedName>
</protein>
<reference evidence="3" key="1">
    <citation type="submission" date="2020-01" db="EMBL/GenBank/DDBJ databases">
        <authorList>
            <consortium name="DOE Joint Genome Institute"/>
            <person name="Haridas S."/>
            <person name="Albert R."/>
            <person name="Binder M."/>
            <person name="Bloem J."/>
            <person name="Labutti K."/>
            <person name="Salamov A."/>
            <person name="Andreopoulos B."/>
            <person name="Baker S.E."/>
            <person name="Barry K."/>
            <person name="Bills G."/>
            <person name="Bluhm B.H."/>
            <person name="Cannon C."/>
            <person name="Castanera R."/>
            <person name="Culley D.E."/>
            <person name="Daum C."/>
            <person name="Ezra D."/>
            <person name="Gonzalez J.B."/>
            <person name="Henrissat B."/>
            <person name="Kuo A."/>
            <person name="Liang C."/>
            <person name="Lipzen A."/>
            <person name="Lutzoni F."/>
            <person name="Magnuson J."/>
            <person name="Mondo S."/>
            <person name="Nolan M."/>
            <person name="Ohm R."/>
            <person name="Pangilinan J."/>
            <person name="Park H.-J."/>
            <person name="Ramirez L."/>
            <person name="Alfaro M."/>
            <person name="Sun H."/>
            <person name="Tritt A."/>
            <person name="Yoshinaga Y."/>
            <person name="Zwiers L.-H."/>
            <person name="Turgeon B.G."/>
            <person name="Goodwin S.B."/>
            <person name="Spatafora J.W."/>
            <person name="Crous P.W."/>
            <person name="Grigoriev I.V."/>
        </authorList>
    </citation>
    <scope>NUCLEOTIDE SEQUENCE</scope>
    <source>
        <strain evidence="3">CBS 394.84</strain>
    </source>
</reference>
<sequence>MPISVPNTDGASRVAVAGGYVTEKGNKAYHSRKKPKGFAKKLTISKDRTEESGFISEGLALSVKPRSVRFTEQLETISRLHNTTQKRLWIVEWITSHNFKNSAPPADNSDFPIPIDAYQAPTDDIDSMESPPRRVDDENSEDLGIKSLQSPPSPIVEIRIANAAPSDGKARAEVDDQSVTLLLHLPRHTRMGLASASGKAHDESGYFRNVFEQDAVSNILEEAAEESSTPNAEDDHDVTSHHQPSRAFTTLYRDRKNRIYSCPPEWMVQDSQRYLSFDDPVDLESYIEENNQIFFIIMKDYDYDGQTKVPTVPVSSSESILFTSFELVDALNKFTGKFPGFDSEFASFMIDNEVHAPYLFAYYLWPELESKRLELDEKDDRLLSVLFSYINEFYGTEYDDAAQHIARGVVCGRHLKYLVRTGSLLVRNSRRGPPSAFEVMNDIRSEGEQTIFDDIYDDNREIHRDGETAHFYSVFGWRLTFDGKFHRETMTLDIRMFGEAPVPISNLDFYPLKYAPERVKNILCRRGTIFWQCRNRCLVSYKAPGALEPHTEDRFMVDYKMYQKIHGDDRILPRIRAESVITPAMMVKDTPPEGNWIYLFPSKTVGFSLRQKNWVDILVDCLESVAWNKRAFDNLVIEPDIKVLVRALITSRIKSDEGTDLIRGKGNGLILLLHGSPGTGKTFTAESVAEMAEKPLYRVTCGDIGTDPEEAEKYLESVLELGTVWDCVVLLDEADVFLEERSLTDLARNALVSGILILTSNRVGTFDQAFKSRIQLALHYPALTKAQRRKIWRNFINRLKDISSESNSLSVDFDDLADHLDELASEDMNGREIRNAITTARQFAKFEEKELGYEQLKYVIGVAGKFESYIRGLNFGRTFEQVAREDGLR</sequence>
<name>A0A9P4GKS0_9PLEO</name>
<evidence type="ECO:0000313" key="4">
    <source>
        <dbReference type="Proteomes" id="UP000800039"/>
    </source>
</evidence>
<evidence type="ECO:0000259" key="2">
    <source>
        <dbReference type="SMART" id="SM00382"/>
    </source>
</evidence>
<dbReference type="PANTHER" id="PTHR46411:SF2">
    <property type="entry name" value="AAA+ ATPASE DOMAIN-CONTAINING PROTEIN"/>
    <property type="match status" value="1"/>
</dbReference>
<evidence type="ECO:0000313" key="3">
    <source>
        <dbReference type="EMBL" id="KAF1848143.1"/>
    </source>
</evidence>
<accession>A0A9P4GKS0</accession>
<comment type="caution">
    <text evidence="3">The sequence shown here is derived from an EMBL/GenBank/DDBJ whole genome shotgun (WGS) entry which is preliminary data.</text>
</comment>